<protein>
    <submittedName>
        <fullName evidence="1">Uncharacterized protein</fullName>
    </submittedName>
</protein>
<evidence type="ECO:0000313" key="2">
    <source>
        <dbReference type="Proteomes" id="UP000219564"/>
    </source>
</evidence>
<dbReference type="AlphaFoldDB" id="A0AAX2H6J3"/>
<accession>A0AAX2H6J3</accession>
<proteinExistence type="predicted"/>
<name>A0AAX2H6J3_9PSED</name>
<sequence length="85" mass="9294">MVIAGSLNPCKPPAWQNSKVSGRWPAACACGGCGTRKRKTVRVLLAPCLALSAGHSRLHRRRVLWQDDSRLTHQGLNNEHVDNPA</sequence>
<dbReference type="Proteomes" id="UP000219564">
    <property type="component" value="Unassembled WGS sequence"/>
</dbReference>
<evidence type="ECO:0000313" key="1">
    <source>
        <dbReference type="EMBL" id="SOB51635.1"/>
    </source>
</evidence>
<reference evidence="1 2" key="1">
    <citation type="submission" date="2017-08" db="EMBL/GenBank/DDBJ databases">
        <authorList>
            <person name="Chaillou S."/>
        </authorList>
    </citation>
    <scope>NUCLEOTIDE SEQUENCE [LARGE SCALE GENOMIC DNA]</scope>
    <source>
        <strain evidence="1 2">MFPA15A1205</strain>
    </source>
</reference>
<comment type="caution">
    <text evidence="1">The sequence shown here is derived from an EMBL/GenBank/DDBJ whole genome shotgun (WGS) entry which is preliminary data.</text>
</comment>
<organism evidence="1 2">
    <name type="scientific">Pseudomonas lundensis</name>
    <dbReference type="NCBI Taxonomy" id="86185"/>
    <lineage>
        <taxon>Bacteria</taxon>
        <taxon>Pseudomonadati</taxon>
        <taxon>Pseudomonadota</taxon>
        <taxon>Gammaproteobacteria</taxon>
        <taxon>Pseudomonadales</taxon>
        <taxon>Pseudomonadaceae</taxon>
        <taxon>Pseudomonas</taxon>
    </lineage>
</organism>
<dbReference type="EMBL" id="OBKZ01000013">
    <property type="protein sequence ID" value="SOB51635.1"/>
    <property type="molecule type" value="Genomic_DNA"/>
</dbReference>
<gene>
    <name evidence="1" type="ORF">PLUA15_200021</name>
</gene>